<protein>
    <submittedName>
        <fullName evidence="1">DUF3987 domain-containing protein</fullName>
    </submittedName>
</protein>
<dbReference type="AlphaFoldDB" id="A0A9J6P6B5"/>
<evidence type="ECO:0000313" key="2">
    <source>
        <dbReference type="Proteomes" id="UP001056429"/>
    </source>
</evidence>
<proteinExistence type="predicted"/>
<gene>
    <name evidence="1" type="ORF">KDK92_16485</name>
</gene>
<keyword evidence="2" id="KW-1185">Reference proteome</keyword>
<dbReference type="InterPro" id="IPR025048">
    <property type="entry name" value="DUF3987"/>
</dbReference>
<reference evidence="1" key="1">
    <citation type="journal article" date="2021" name="mSystems">
        <title>Bacteria and Archaea Synergistically Convert Glycine Betaine to Biogenic Methane in the Formosa Cold Seep of the South China Sea.</title>
        <authorList>
            <person name="Li L."/>
            <person name="Zhang W."/>
            <person name="Zhang S."/>
            <person name="Song L."/>
            <person name="Sun Q."/>
            <person name="Zhang H."/>
            <person name="Xiang H."/>
            <person name="Dong X."/>
        </authorList>
    </citation>
    <scope>NUCLEOTIDE SEQUENCE</scope>
    <source>
        <strain evidence="1">ZWT</strain>
    </source>
</reference>
<evidence type="ECO:0000313" key="1">
    <source>
        <dbReference type="EMBL" id="MCM1991333.1"/>
    </source>
</evidence>
<dbReference type="RefSeq" id="WP_250860440.1">
    <property type="nucleotide sequence ID" value="NZ_JAGSOJ010000003.1"/>
</dbReference>
<reference evidence="1" key="2">
    <citation type="submission" date="2021-04" db="EMBL/GenBank/DDBJ databases">
        <authorList>
            <person name="Dong X."/>
        </authorList>
    </citation>
    <scope>NUCLEOTIDE SEQUENCE</scope>
    <source>
        <strain evidence="1">ZWT</strain>
    </source>
</reference>
<sequence>MANQIEPQLAQIEKFLRVIIGNDTKSVFEIRILKAGRERTVSGYYDVEHINKAIKDIMTYNGKYNIYITLNQVNPALLARAKNRIKAYSEKTTGDKDICARKWILIDVDPVRPTGISATDAEKAEGEKVIRCVIKHLRQQEWPDPMVFDSGNGYHALYPVDMPNNATSTELIKKILEGLSDKFNTPYASIDTCVYNAARISKLIGTVACKGDNTEDRPHRKSRILQIPDMPNGVQINERQVLTIEKLKHTAIALVTKPQQVSKTVSITKFSERSLTVEQIINEKGLKVYKKKNVDDGILYEIDCPFNSDHKREASITQFNDGNIRFKCFHNSCSDMTTRQFVEYYYPGFYDKQNEKLKKQGDKKIEISSNIFEEWREIIPLSTYKLPAFPVQLLPGWLKDTIITLSKALQTPLELAGMIGIAAVSAAIAKKINIKARPGWIEPLNIYTIVALPPASRKSAVITLLTAPLFDYEQKLADGIKLGIKESVTKKEIIVQRLEKVKKDAVKNREKELEALEITRELEAMEIPNVPQLMVDDVTPERLAGLLAEQGGKMALFSAEGGIIDILAGRYSNGVSNLDVFLKAHAGDSLKVDRGGRPPESVKKPALTVGLAIQPAVLTGLINKPGFRGKGLLARFLYVIPENNIGRRKINTPPFSDNAKRIYYQNMINLLDIGRITGDEIYSLKLTFDASQVLIAFEEDIEPRLGPGGDLESIQDWGGKLAGAVVRLAGILHIADHVNSKRLWEIPVSEKTIHAAVEIGRFLIQHALPAFDLMGANNDLEAARRVLSWIERKGCEEFKKTDCHKELRGSFRKIKELEPGLKLLTEYGYIRQKMNEKRQEAGRPLISFEVNPEYIKSILSNKIN</sequence>
<organism evidence="1 2">
    <name type="scientific">Oceanirhabdus seepicola</name>
    <dbReference type="NCBI Taxonomy" id="2828781"/>
    <lineage>
        <taxon>Bacteria</taxon>
        <taxon>Bacillati</taxon>
        <taxon>Bacillota</taxon>
        <taxon>Clostridia</taxon>
        <taxon>Eubacteriales</taxon>
        <taxon>Clostridiaceae</taxon>
        <taxon>Oceanirhabdus</taxon>
    </lineage>
</organism>
<dbReference type="Pfam" id="PF13148">
    <property type="entry name" value="DUF3987"/>
    <property type="match status" value="1"/>
</dbReference>
<comment type="caution">
    <text evidence="1">The sequence shown here is derived from an EMBL/GenBank/DDBJ whole genome shotgun (WGS) entry which is preliminary data.</text>
</comment>
<accession>A0A9J6P6B5</accession>
<dbReference type="Proteomes" id="UP001056429">
    <property type="component" value="Unassembled WGS sequence"/>
</dbReference>
<dbReference type="EMBL" id="JAGSOJ010000003">
    <property type="protein sequence ID" value="MCM1991333.1"/>
    <property type="molecule type" value="Genomic_DNA"/>
</dbReference>
<name>A0A9J6P6B5_9CLOT</name>